<keyword evidence="3" id="KW-1185">Reference proteome</keyword>
<dbReference type="Proteomes" id="UP001589769">
    <property type="component" value="Unassembled WGS sequence"/>
</dbReference>
<protein>
    <submittedName>
        <fullName evidence="2">Uncharacterized protein</fullName>
    </submittedName>
</protein>
<organism evidence="2 3">
    <name type="scientific">Gallibacterium melopsittaci</name>
    <dbReference type="NCBI Taxonomy" id="516063"/>
    <lineage>
        <taxon>Bacteria</taxon>
        <taxon>Pseudomonadati</taxon>
        <taxon>Pseudomonadota</taxon>
        <taxon>Gammaproteobacteria</taxon>
        <taxon>Pasteurellales</taxon>
        <taxon>Pasteurellaceae</taxon>
        <taxon>Gallibacterium</taxon>
    </lineage>
</organism>
<evidence type="ECO:0000313" key="3">
    <source>
        <dbReference type="Proteomes" id="UP001589769"/>
    </source>
</evidence>
<reference evidence="2 3" key="1">
    <citation type="submission" date="2024-09" db="EMBL/GenBank/DDBJ databases">
        <authorList>
            <person name="Sun Q."/>
            <person name="Mori K."/>
        </authorList>
    </citation>
    <scope>NUCLEOTIDE SEQUENCE [LARGE SCALE GENOMIC DNA]</scope>
    <source>
        <strain evidence="2 3">CCM 7538</strain>
    </source>
</reference>
<proteinExistence type="predicted"/>
<gene>
    <name evidence="2" type="ORF">ACFFHT_10325</name>
</gene>
<evidence type="ECO:0000256" key="1">
    <source>
        <dbReference type="SAM" id="Coils"/>
    </source>
</evidence>
<comment type="caution">
    <text evidence="2">The sequence shown here is derived from an EMBL/GenBank/DDBJ whole genome shotgun (WGS) entry which is preliminary data.</text>
</comment>
<dbReference type="RefSeq" id="WP_382375947.1">
    <property type="nucleotide sequence ID" value="NZ_JBHLWA010000049.1"/>
</dbReference>
<keyword evidence="1" id="KW-0175">Coiled coil</keyword>
<feature type="coiled-coil region" evidence="1">
    <location>
        <begin position="138"/>
        <end position="179"/>
    </location>
</feature>
<name>A0ABV6HYI1_9PAST</name>
<sequence>MFNLEKEKINSTSEIKNAFNPIVYEKDTPPWGKVFNPTDKIGKNEDTKDWFEDSIKIGSLTVEERQDKLYSLRESFMEKKEEKLKLEKEVSEDYVKYLSGEILLEKYNEISSNKFERVQTLSQEMKDIRQEFKSIKEYTQMENVINEKEKRIDLLKSELDSKYSELKSIKNENAALMQKAFTGEIIPENINKNREKFENIVSDIK</sequence>
<dbReference type="EMBL" id="JBHLWA010000049">
    <property type="protein sequence ID" value="MFC0323942.1"/>
    <property type="molecule type" value="Genomic_DNA"/>
</dbReference>
<accession>A0ABV6HYI1</accession>
<evidence type="ECO:0000313" key="2">
    <source>
        <dbReference type="EMBL" id="MFC0323942.1"/>
    </source>
</evidence>